<feature type="domain" description="Rad50/SbcC-type AAA" evidence="2">
    <location>
        <begin position="9"/>
        <end position="201"/>
    </location>
</feature>
<organism evidence="3 4">
    <name type="scientific">Cocleimonas flava</name>
    <dbReference type="NCBI Taxonomy" id="634765"/>
    <lineage>
        <taxon>Bacteria</taxon>
        <taxon>Pseudomonadati</taxon>
        <taxon>Pseudomonadota</taxon>
        <taxon>Gammaproteobacteria</taxon>
        <taxon>Thiotrichales</taxon>
        <taxon>Thiotrichaceae</taxon>
        <taxon>Cocleimonas</taxon>
    </lineage>
</organism>
<sequence length="626" mass="69954">MLIKSLIATNFRKYHKLEVTDIPESGVITVAGSNESGKTSIGEAICFALFGRTFFLDEKNLGKLVSWGSDDSDVTINFIAGDDDTYELSRSVDRKGVSKATLQKINDSEENYKIDGIEEVAEALPKILGFDYDAFANSFYLAQRELTSPDPQSSTIKQMAGIGAYAQITDDFEKSNIQNAEAINELMPQVETTQAELDVIQLDETWLPELIDAEETLGNEQSDREKLVGHLNENGELYSNNYGAFHSARKAYGTFSFLGKLLFPIAFILWVLWVLNTYFKDSLMEFLSSSMTEENVSLYNGLADSWLLPGAIVALVGYLITMLVRKNSQATMKRLDEEAEGFAGALQKGHRYVTTLVETLLPERVVQMLHERKEAPSTLQILPPREQFNNLSQLAEGTTGYKADTEEITAAVTRLTDSLKKQDGEIEDLGKELLVDIATEKERSDKAGNLRSTLQGLNKVVDKCKYSIDVQNISIGLMQRAAKDSVELFNQNISDISANTLPKFTEGRYSEVRIAEDFSVQIYSDEKKDYMDFDEISSGTQRQVMLALRMAMSEELAKNSGNEKQFIFLDEPFAFFDQLRTNATMRALPDVSNVINQVWISAQEFPQDVEVAKAIVCPLDGTELVV</sequence>
<evidence type="ECO:0000313" key="4">
    <source>
        <dbReference type="Proteomes" id="UP000294887"/>
    </source>
</evidence>
<dbReference type="OrthoDB" id="9770373at2"/>
<dbReference type="EMBL" id="SMFQ01000002">
    <property type="protein sequence ID" value="TCJ89368.1"/>
    <property type="molecule type" value="Genomic_DNA"/>
</dbReference>
<dbReference type="Pfam" id="PF13476">
    <property type="entry name" value="AAA_23"/>
    <property type="match status" value="1"/>
</dbReference>
<keyword evidence="1" id="KW-0472">Membrane</keyword>
<dbReference type="AlphaFoldDB" id="A0A4R1FBL8"/>
<evidence type="ECO:0000259" key="2">
    <source>
        <dbReference type="Pfam" id="PF13476"/>
    </source>
</evidence>
<dbReference type="GO" id="GO:0016887">
    <property type="term" value="F:ATP hydrolysis activity"/>
    <property type="evidence" value="ECO:0007669"/>
    <property type="project" value="InterPro"/>
</dbReference>
<keyword evidence="3" id="KW-0378">Hydrolase</keyword>
<feature type="transmembrane region" description="Helical" evidence="1">
    <location>
        <begin position="306"/>
        <end position="324"/>
    </location>
</feature>
<keyword evidence="4" id="KW-1185">Reference proteome</keyword>
<accession>A0A4R1FBL8</accession>
<keyword evidence="1" id="KW-1133">Transmembrane helix</keyword>
<dbReference type="InterPro" id="IPR027417">
    <property type="entry name" value="P-loop_NTPase"/>
</dbReference>
<dbReference type="Gene3D" id="3.40.50.300">
    <property type="entry name" value="P-loop containing nucleotide triphosphate hydrolases"/>
    <property type="match status" value="2"/>
</dbReference>
<dbReference type="GO" id="GO:0004527">
    <property type="term" value="F:exonuclease activity"/>
    <property type="evidence" value="ECO:0007669"/>
    <property type="project" value="UniProtKB-KW"/>
</dbReference>
<feature type="transmembrane region" description="Helical" evidence="1">
    <location>
        <begin position="257"/>
        <end position="279"/>
    </location>
</feature>
<reference evidence="3 4" key="1">
    <citation type="submission" date="2019-03" db="EMBL/GenBank/DDBJ databases">
        <title>Genomic Encyclopedia of Type Strains, Phase IV (KMG-IV): sequencing the most valuable type-strain genomes for metagenomic binning, comparative biology and taxonomic classification.</title>
        <authorList>
            <person name="Goeker M."/>
        </authorList>
    </citation>
    <scope>NUCLEOTIDE SEQUENCE [LARGE SCALE GENOMIC DNA]</scope>
    <source>
        <strain evidence="3 4">DSM 24830</strain>
    </source>
</reference>
<keyword evidence="3" id="KW-0540">Nuclease</keyword>
<name>A0A4R1FBL8_9GAMM</name>
<keyword evidence="3" id="KW-0269">Exonuclease</keyword>
<protein>
    <submittedName>
        <fullName evidence="3">Exonuclease SbcC</fullName>
    </submittedName>
</protein>
<dbReference type="PANTHER" id="PTHR32114:SF2">
    <property type="entry name" value="ABC TRANSPORTER ABCH.3"/>
    <property type="match status" value="1"/>
</dbReference>
<dbReference type="PANTHER" id="PTHR32114">
    <property type="entry name" value="ABC TRANSPORTER ABCH.3"/>
    <property type="match status" value="1"/>
</dbReference>
<evidence type="ECO:0000256" key="1">
    <source>
        <dbReference type="SAM" id="Phobius"/>
    </source>
</evidence>
<evidence type="ECO:0000313" key="3">
    <source>
        <dbReference type="EMBL" id="TCJ89368.1"/>
    </source>
</evidence>
<dbReference type="SUPFAM" id="SSF52540">
    <property type="entry name" value="P-loop containing nucleoside triphosphate hydrolases"/>
    <property type="match status" value="1"/>
</dbReference>
<dbReference type="Proteomes" id="UP000294887">
    <property type="component" value="Unassembled WGS sequence"/>
</dbReference>
<gene>
    <name evidence="3" type="ORF">EV695_1232</name>
</gene>
<dbReference type="InterPro" id="IPR038729">
    <property type="entry name" value="Rad50/SbcC_AAA"/>
</dbReference>
<dbReference type="RefSeq" id="WP_131905000.1">
    <property type="nucleotide sequence ID" value="NZ_BAAAFU010000008.1"/>
</dbReference>
<comment type="caution">
    <text evidence="3">The sequence shown here is derived from an EMBL/GenBank/DDBJ whole genome shotgun (WGS) entry which is preliminary data.</text>
</comment>
<dbReference type="GO" id="GO:0006302">
    <property type="term" value="P:double-strand break repair"/>
    <property type="evidence" value="ECO:0007669"/>
    <property type="project" value="InterPro"/>
</dbReference>
<proteinExistence type="predicted"/>
<keyword evidence="1" id="KW-0812">Transmembrane</keyword>